<dbReference type="EMBL" id="SLWN01000008">
    <property type="protein sequence ID" value="TCO24573.1"/>
    <property type="molecule type" value="Genomic_DNA"/>
</dbReference>
<dbReference type="Proteomes" id="UP000294508">
    <property type="component" value="Unassembled WGS sequence"/>
</dbReference>
<dbReference type="AlphaFoldDB" id="A0A4R2HCG8"/>
<gene>
    <name evidence="1" type="ORF">EV652_108104</name>
</gene>
<sequence>MTPRALGRTQPCGREQARVRITQARAFLEVAALVEGEEDDLAHPGVAASLAVLAGIAAADAACCVALGERSRGKDHRQAVELVRKLAGDGNAMARALDRLLDIKDGAHYGMVYVGSQKAKAAVKQAQVLVDGAETVLRS</sequence>
<name>A0A4R2HCG8_9ACTN</name>
<evidence type="ECO:0000313" key="1">
    <source>
        <dbReference type="EMBL" id="TCO24573.1"/>
    </source>
</evidence>
<evidence type="ECO:0008006" key="3">
    <source>
        <dbReference type="Google" id="ProtNLM"/>
    </source>
</evidence>
<organism evidence="1 2">
    <name type="scientific">Kribbella steppae</name>
    <dbReference type="NCBI Taxonomy" id="2512223"/>
    <lineage>
        <taxon>Bacteria</taxon>
        <taxon>Bacillati</taxon>
        <taxon>Actinomycetota</taxon>
        <taxon>Actinomycetes</taxon>
        <taxon>Propionibacteriales</taxon>
        <taxon>Kribbellaceae</taxon>
        <taxon>Kribbella</taxon>
    </lineage>
</organism>
<comment type="caution">
    <text evidence="1">The sequence shown here is derived from an EMBL/GenBank/DDBJ whole genome shotgun (WGS) entry which is preliminary data.</text>
</comment>
<protein>
    <recommendedName>
        <fullName evidence="3">HEPN domain-containing protein</fullName>
    </recommendedName>
</protein>
<evidence type="ECO:0000313" key="2">
    <source>
        <dbReference type="Proteomes" id="UP000294508"/>
    </source>
</evidence>
<dbReference type="OrthoDB" id="3828743at2"/>
<keyword evidence="2" id="KW-1185">Reference proteome</keyword>
<accession>A0A4R2HCG8</accession>
<reference evidence="1 2" key="1">
    <citation type="journal article" date="2015" name="Stand. Genomic Sci.">
        <title>Genomic Encyclopedia of Bacterial and Archaeal Type Strains, Phase III: the genomes of soil and plant-associated and newly described type strains.</title>
        <authorList>
            <person name="Whitman W.B."/>
            <person name="Woyke T."/>
            <person name="Klenk H.P."/>
            <person name="Zhou Y."/>
            <person name="Lilburn T.G."/>
            <person name="Beck B.J."/>
            <person name="De Vos P."/>
            <person name="Vandamme P."/>
            <person name="Eisen J.A."/>
            <person name="Garrity G."/>
            <person name="Hugenholtz P."/>
            <person name="Kyrpides N.C."/>
        </authorList>
    </citation>
    <scope>NUCLEOTIDE SEQUENCE [LARGE SCALE GENOMIC DNA]</scope>
    <source>
        <strain evidence="1 2">VKM Ac-2572</strain>
    </source>
</reference>
<dbReference type="RefSeq" id="WP_132211410.1">
    <property type="nucleotide sequence ID" value="NZ_SLWN01000008.1"/>
</dbReference>
<proteinExistence type="predicted"/>